<evidence type="ECO:0000313" key="8">
    <source>
        <dbReference type="EMBL" id="MFD1094560.1"/>
    </source>
</evidence>
<dbReference type="RefSeq" id="WP_380742499.1">
    <property type="nucleotide sequence ID" value="NZ_JBHTLI010000001.1"/>
</dbReference>
<dbReference type="Proteomes" id="UP001597131">
    <property type="component" value="Unassembled WGS sequence"/>
</dbReference>
<dbReference type="Gene3D" id="1.25.40.390">
    <property type="match status" value="1"/>
</dbReference>
<keyword evidence="9" id="KW-1185">Reference proteome</keyword>
<evidence type="ECO:0000256" key="2">
    <source>
        <dbReference type="ARBA" id="ARBA00006275"/>
    </source>
</evidence>
<evidence type="ECO:0000259" key="7">
    <source>
        <dbReference type="Pfam" id="PF14322"/>
    </source>
</evidence>
<proteinExistence type="inferred from homology"/>
<reference evidence="9" key="1">
    <citation type="journal article" date="2019" name="Int. J. Syst. Evol. Microbiol.">
        <title>The Global Catalogue of Microorganisms (GCM) 10K type strain sequencing project: providing services to taxonomists for standard genome sequencing and annotation.</title>
        <authorList>
            <consortium name="The Broad Institute Genomics Platform"/>
            <consortium name="The Broad Institute Genome Sequencing Center for Infectious Disease"/>
            <person name="Wu L."/>
            <person name="Ma J."/>
        </authorList>
    </citation>
    <scope>NUCLEOTIDE SEQUENCE [LARGE SCALE GENOMIC DNA]</scope>
    <source>
        <strain evidence="9">CCUG 64793</strain>
    </source>
</reference>
<evidence type="ECO:0000313" key="9">
    <source>
        <dbReference type="Proteomes" id="UP001597131"/>
    </source>
</evidence>
<evidence type="ECO:0000256" key="5">
    <source>
        <dbReference type="ARBA" id="ARBA00023237"/>
    </source>
</evidence>
<evidence type="ECO:0000256" key="1">
    <source>
        <dbReference type="ARBA" id="ARBA00004442"/>
    </source>
</evidence>
<name>A0ABW3NMW0_9FLAO</name>
<comment type="similarity">
    <text evidence="2">Belongs to the SusD family.</text>
</comment>
<dbReference type="Pfam" id="PF14322">
    <property type="entry name" value="SusD-like_3"/>
    <property type="match status" value="1"/>
</dbReference>
<dbReference type="InterPro" id="IPR033985">
    <property type="entry name" value="SusD-like_N"/>
</dbReference>
<evidence type="ECO:0000259" key="6">
    <source>
        <dbReference type="Pfam" id="PF07980"/>
    </source>
</evidence>
<evidence type="ECO:0000256" key="3">
    <source>
        <dbReference type="ARBA" id="ARBA00022729"/>
    </source>
</evidence>
<dbReference type="InterPro" id="IPR012944">
    <property type="entry name" value="SusD_RagB_dom"/>
</dbReference>
<keyword evidence="5" id="KW-0998">Cell outer membrane</keyword>
<accession>A0ABW3NMW0</accession>
<keyword evidence="4" id="KW-0472">Membrane</keyword>
<dbReference type="PROSITE" id="PS51257">
    <property type="entry name" value="PROKAR_LIPOPROTEIN"/>
    <property type="match status" value="1"/>
</dbReference>
<evidence type="ECO:0000256" key="4">
    <source>
        <dbReference type="ARBA" id="ARBA00023136"/>
    </source>
</evidence>
<organism evidence="8 9">
    <name type="scientific">Salegentibacter chungangensis</name>
    <dbReference type="NCBI Taxonomy" id="1335724"/>
    <lineage>
        <taxon>Bacteria</taxon>
        <taxon>Pseudomonadati</taxon>
        <taxon>Bacteroidota</taxon>
        <taxon>Flavobacteriia</taxon>
        <taxon>Flavobacteriales</taxon>
        <taxon>Flavobacteriaceae</taxon>
        <taxon>Salegentibacter</taxon>
    </lineage>
</organism>
<dbReference type="SUPFAM" id="SSF48452">
    <property type="entry name" value="TPR-like"/>
    <property type="match status" value="1"/>
</dbReference>
<feature type="domain" description="RagB/SusD" evidence="6">
    <location>
        <begin position="246"/>
        <end position="529"/>
    </location>
</feature>
<dbReference type="CDD" id="cd08977">
    <property type="entry name" value="SusD"/>
    <property type="match status" value="1"/>
</dbReference>
<dbReference type="InterPro" id="IPR011990">
    <property type="entry name" value="TPR-like_helical_dom_sf"/>
</dbReference>
<feature type="domain" description="SusD-like N-terminal" evidence="7">
    <location>
        <begin position="38"/>
        <end position="229"/>
    </location>
</feature>
<comment type="subcellular location">
    <subcellularLocation>
        <location evidence="1">Cell outer membrane</location>
    </subcellularLocation>
</comment>
<comment type="caution">
    <text evidence="8">The sequence shown here is derived from an EMBL/GenBank/DDBJ whole genome shotgun (WGS) entry which is preliminary data.</text>
</comment>
<protein>
    <submittedName>
        <fullName evidence="8">RagB/SusD family nutrient uptake outer membrane protein</fullName>
    </submittedName>
</protein>
<sequence length="529" mass="59955">MKNIDNQNILRSMTIFSSRIIWICLLGSFLFIGCSDELEKEPETNFAESQVFTTEEGVETAVNGIYLAISSGAYHGSAYHGLVAPVSGKFYSQQGSSEDATRLETSPSNIWLVRMWPQMYSAINNANLVIANLEDQNLSLSNREAALGNAYFARAVVYFDLVRFFGAVPLRTTPVNDDELYLPRTPVDEVYAQIINDFEKAEELLPENPAYEGRPKKYAANAFLAKVYLTRASGPDGDPSFYSKAKEEALKVVGKYSLVPTYAELFDIDNENTSESIFELQYGHTGAIRNSEAARSYTPSNSAFVPGTIRTFGRYKPNKETYSNHAEQYPGDPRIDATFIYNSYPLSNGGEEEVYPVQVNGNDGFPYIRKYLDPTYNGTTTKRNFLKLRYADVLLMLAEIENELNGPGSAYQYVNQVLARARNTGNGMADEPADWGGMTQDEFRKRILKERQYEMLGEGHEWFDTRRNGYQYLLNEVVLLHNNFIDSLSNEYPRLRDYIYPDDSKNMLLPIPFNEISRNPEINEQNPGY</sequence>
<dbReference type="EMBL" id="JBHTLI010000001">
    <property type="protein sequence ID" value="MFD1094560.1"/>
    <property type="molecule type" value="Genomic_DNA"/>
</dbReference>
<dbReference type="Pfam" id="PF07980">
    <property type="entry name" value="SusD_RagB"/>
    <property type="match status" value="1"/>
</dbReference>
<gene>
    <name evidence="8" type="ORF">ACFQ3Q_02260</name>
</gene>
<keyword evidence="3" id="KW-0732">Signal</keyword>